<dbReference type="InterPro" id="IPR035906">
    <property type="entry name" value="MetI-like_sf"/>
</dbReference>
<dbReference type="Proteomes" id="UP000434223">
    <property type="component" value="Unassembled WGS sequence"/>
</dbReference>
<dbReference type="PANTHER" id="PTHR30614">
    <property type="entry name" value="MEMBRANE COMPONENT OF AMINO ACID ABC TRANSPORTER"/>
    <property type="match status" value="1"/>
</dbReference>
<comment type="caution">
    <text evidence="10">The sequence shown here is derived from an EMBL/GenBank/DDBJ whole genome shotgun (WGS) entry which is preliminary data.</text>
</comment>
<evidence type="ECO:0000256" key="3">
    <source>
        <dbReference type="ARBA" id="ARBA00022475"/>
    </source>
</evidence>
<accession>A0A174XUL6</accession>
<organism evidence="10 13">
    <name type="scientific">Hungatella hathewayi</name>
    <dbReference type="NCBI Taxonomy" id="154046"/>
    <lineage>
        <taxon>Bacteria</taxon>
        <taxon>Bacillati</taxon>
        <taxon>Bacillota</taxon>
        <taxon>Clostridia</taxon>
        <taxon>Lachnospirales</taxon>
        <taxon>Lachnospiraceae</taxon>
        <taxon>Hungatella</taxon>
    </lineage>
</organism>
<comment type="subcellular location">
    <subcellularLocation>
        <location evidence="1 8">Cell membrane</location>
        <topology evidence="1 8">Multi-pass membrane protein</topology>
    </subcellularLocation>
</comment>
<dbReference type="EMBL" id="BQNJ01000002">
    <property type="protein sequence ID" value="GKH03925.1"/>
    <property type="molecule type" value="Genomic_DNA"/>
</dbReference>
<evidence type="ECO:0000259" key="9">
    <source>
        <dbReference type="PROSITE" id="PS50928"/>
    </source>
</evidence>
<dbReference type="PANTHER" id="PTHR30614:SF0">
    <property type="entry name" value="L-CYSTINE TRANSPORT SYSTEM PERMEASE PROTEIN TCYL"/>
    <property type="match status" value="1"/>
</dbReference>
<evidence type="ECO:0000313" key="13">
    <source>
        <dbReference type="Proteomes" id="UP001055091"/>
    </source>
</evidence>
<dbReference type="OrthoDB" id="9787841at2"/>
<evidence type="ECO:0000313" key="10">
    <source>
        <dbReference type="EMBL" id="GKH03925.1"/>
    </source>
</evidence>
<comment type="similarity">
    <text evidence="8">Belongs to the binding-protein-dependent transport system permease family.</text>
</comment>
<evidence type="ECO:0000256" key="5">
    <source>
        <dbReference type="ARBA" id="ARBA00022970"/>
    </source>
</evidence>
<reference evidence="10" key="2">
    <citation type="submission" date="2022-01" db="EMBL/GenBank/DDBJ databases">
        <title>Novel bile acid biosynthetic pathways are enriched in the microbiome of centenarians.</title>
        <authorList>
            <person name="Sato Y."/>
            <person name="Atarashi K."/>
            <person name="Plichta R.D."/>
            <person name="Arai Y."/>
            <person name="Sasajima S."/>
            <person name="Kearney M.S."/>
            <person name="Suda W."/>
            <person name="Takeshita K."/>
            <person name="Sasaki T."/>
            <person name="Okamoto S."/>
            <person name="Skelly N.A."/>
            <person name="Okamura Y."/>
            <person name="Vlamakis H."/>
            <person name="Li Y."/>
            <person name="Tanoue T."/>
            <person name="Takei H."/>
            <person name="Nittono H."/>
            <person name="Narushima S."/>
            <person name="Irie J."/>
            <person name="Itoh H."/>
            <person name="Moriya K."/>
            <person name="Sugiura Y."/>
            <person name="Suematsu M."/>
            <person name="Moritoki N."/>
            <person name="Shibata S."/>
            <person name="Littman R.D."/>
            <person name="Fischbach A.M."/>
            <person name="Uwamino Y."/>
            <person name="Inoue T."/>
            <person name="Honda A."/>
            <person name="Hattori M."/>
            <person name="Murai T."/>
            <person name="Xavier J.R."/>
            <person name="Hirose N."/>
            <person name="Honda K."/>
        </authorList>
    </citation>
    <scope>NUCLEOTIDE SEQUENCE</scope>
    <source>
        <strain evidence="10">CE91-St55</strain>
    </source>
</reference>
<evidence type="ECO:0000256" key="7">
    <source>
        <dbReference type="ARBA" id="ARBA00023136"/>
    </source>
</evidence>
<dbReference type="Proteomes" id="UP001055091">
    <property type="component" value="Unassembled WGS sequence"/>
</dbReference>
<protein>
    <submittedName>
        <fullName evidence="11">ABC transporter permease subunit</fullName>
    </submittedName>
    <submittedName>
        <fullName evidence="10">Amino acid ABC transporter permease</fullName>
    </submittedName>
</protein>
<dbReference type="EMBL" id="WNME01000049">
    <property type="protein sequence ID" value="MUB67144.1"/>
    <property type="molecule type" value="Genomic_DNA"/>
</dbReference>
<gene>
    <name evidence="10" type="ORF">CE91St55_59060</name>
    <name evidence="11" type="ORF">GNE07_29445</name>
</gene>
<evidence type="ECO:0000313" key="12">
    <source>
        <dbReference type="Proteomes" id="UP000434223"/>
    </source>
</evidence>
<name>A0A174XUL6_9FIRM</name>
<dbReference type="GO" id="GO:0006865">
    <property type="term" value="P:amino acid transport"/>
    <property type="evidence" value="ECO:0007669"/>
    <property type="project" value="UniProtKB-KW"/>
</dbReference>
<dbReference type="PROSITE" id="PS50928">
    <property type="entry name" value="ABC_TM1"/>
    <property type="match status" value="1"/>
</dbReference>
<feature type="transmembrane region" description="Helical" evidence="8">
    <location>
        <begin position="174"/>
        <end position="195"/>
    </location>
</feature>
<evidence type="ECO:0000256" key="6">
    <source>
        <dbReference type="ARBA" id="ARBA00022989"/>
    </source>
</evidence>
<evidence type="ECO:0000256" key="8">
    <source>
        <dbReference type="RuleBase" id="RU363032"/>
    </source>
</evidence>
<dbReference type="GeneID" id="93150147"/>
<proteinExistence type="inferred from homology"/>
<feature type="transmembrane region" description="Helical" evidence="8">
    <location>
        <begin position="201"/>
        <end position="220"/>
    </location>
</feature>
<keyword evidence="6 8" id="KW-1133">Transmembrane helix</keyword>
<keyword evidence="7 8" id="KW-0472">Membrane</keyword>
<dbReference type="CDD" id="cd06261">
    <property type="entry name" value="TM_PBP2"/>
    <property type="match status" value="1"/>
</dbReference>
<feature type="transmembrane region" description="Helical" evidence="8">
    <location>
        <begin position="148"/>
        <end position="167"/>
    </location>
</feature>
<dbReference type="RefSeq" id="WP_055652474.1">
    <property type="nucleotide sequence ID" value="NZ_BQNJ01000002.1"/>
</dbReference>
<dbReference type="GO" id="GO:0043190">
    <property type="term" value="C:ATP-binding cassette (ABC) transporter complex"/>
    <property type="evidence" value="ECO:0007669"/>
    <property type="project" value="InterPro"/>
</dbReference>
<dbReference type="SUPFAM" id="SSF161098">
    <property type="entry name" value="MetI-like"/>
    <property type="match status" value="1"/>
</dbReference>
<dbReference type="InterPro" id="IPR010065">
    <property type="entry name" value="AA_ABC_transptr_permease_3TM"/>
</dbReference>
<keyword evidence="2 8" id="KW-0813">Transport</keyword>
<dbReference type="Pfam" id="PF00528">
    <property type="entry name" value="BPD_transp_1"/>
    <property type="match status" value="1"/>
</dbReference>
<reference evidence="11 12" key="1">
    <citation type="submission" date="2019-09" db="EMBL/GenBank/DDBJ databases">
        <title>Draft genome sequencing of Hungatella hathewayi 123Y-2.</title>
        <authorList>
            <person name="Lv Q."/>
            <person name="Li S."/>
        </authorList>
    </citation>
    <scope>NUCLEOTIDE SEQUENCE [LARGE SCALE GENOMIC DNA]</scope>
    <source>
        <strain evidence="11 12">123Y-2</strain>
    </source>
</reference>
<keyword evidence="4 8" id="KW-0812">Transmembrane</keyword>
<dbReference type="InterPro" id="IPR043429">
    <property type="entry name" value="ArtM/GltK/GlnP/TcyL/YhdX-like"/>
</dbReference>
<dbReference type="NCBIfam" id="TIGR01726">
    <property type="entry name" value="HEQRo_perm_3TM"/>
    <property type="match status" value="1"/>
</dbReference>
<dbReference type="InterPro" id="IPR000515">
    <property type="entry name" value="MetI-like"/>
</dbReference>
<feature type="transmembrane region" description="Helical" evidence="8">
    <location>
        <begin position="54"/>
        <end position="77"/>
    </location>
</feature>
<feature type="domain" description="ABC transmembrane type-1" evidence="9">
    <location>
        <begin position="18"/>
        <end position="219"/>
    </location>
</feature>
<evidence type="ECO:0000256" key="2">
    <source>
        <dbReference type="ARBA" id="ARBA00022448"/>
    </source>
</evidence>
<keyword evidence="5" id="KW-0029">Amino-acid transport</keyword>
<keyword evidence="3" id="KW-1003">Cell membrane</keyword>
<dbReference type="GO" id="GO:0022857">
    <property type="term" value="F:transmembrane transporter activity"/>
    <property type="evidence" value="ECO:0007669"/>
    <property type="project" value="InterPro"/>
</dbReference>
<evidence type="ECO:0000256" key="1">
    <source>
        <dbReference type="ARBA" id="ARBA00004651"/>
    </source>
</evidence>
<dbReference type="Gene3D" id="1.10.3720.10">
    <property type="entry name" value="MetI-like"/>
    <property type="match status" value="1"/>
</dbReference>
<dbReference type="AlphaFoldDB" id="A0A174XUL6"/>
<feature type="transmembrane region" description="Helical" evidence="8">
    <location>
        <begin position="20"/>
        <end position="42"/>
    </location>
</feature>
<evidence type="ECO:0000256" key="4">
    <source>
        <dbReference type="ARBA" id="ARBA00022692"/>
    </source>
</evidence>
<evidence type="ECO:0000313" key="11">
    <source>
        <dbReference type="EMBL" id="MUB67144.1"/>
    </source>
</evidence>
<sequence>MIDFKFIAEAVPDILKAIPVTLMLALLSAAAGWLLGLGIASLRRAKTPVVSQICAVFVSFMRGVPMVILLYVAYYALPVMVYSYGVSIGREFDVSVVPPAVYAIAALTLDQAAYSSEIFRAALGAVDEGQREAAYSVGMTKLQAMTRIVFPQAMAVAMPNLGGLFLGLVKGTSLAYYVGVYEITATANLLAMPALNFIEAYLITTVIYELISFFFNRLFGTVETRLKRFRAGAAA</sequence>